<comment type="function">
    <text evidence="17">This is the non-catalytic component of the active enzyme, which catalyzes the hydrolysis of ATP coupled with the exchange of Na(+) and K(+) ions across the plasma membrane. The beta subunit regulates, through assembly of alpha/beta heterodimers, the number of sodium pumps transported to the plasma membrane.</text>
</comment>
<dbReference type="FunFam" id="2.60.40.1660:FF:000004">
    <property type="entry name" value="sodium/potassium-transporting ATPase subunit beta-2"/>
    <property type="match status" value="1"/>
</dbReference>
<evidence type="ECO:0000256" key="6">
    <source>
        <dbReference type="ARBA" id="ARBA00022607"/>
    </source>
</evidence>
<reference evidence="19" key="1">
    <citation type="journal article" date="2023" name="G3 (Bethesda)">
        <title>Whole genome assemblies of Zophobas morio and Tenebrio molitor.</title>
        <authorList>
            <person name="Kaur S."/>
            <person name="Stinson S.A."/>
            <person name="diCenzo G.C."/>
        </authorList>
    </citation>
    <scope>NUCLEOTIDE SEQUENCE</scope>
    <source>
        <strain evidence="19">QUZm001</strain>
    </source>
</reference>
<keyword evidence="10 18" id="KW-1133">Transmembrane helix</keyword>
<keyword evidence="13 18" id="KW-0472">Membrane</keyword>
<evidence type="ECO:0000256" key="5">
    <source>
        <dbReference type="ARBA" id="ARBA00022538"/>
    </source>
</evidence>
<evidence type="ECO:0000256" key="16">
    <source>
        <dbReference type="ARBA" id="ARBA00023201"/>
    </source>
</evidence>
<keyword evidence="7 18" id="KW-0812">Transmembrane</keyword>
<keyword evidence="5" id="KW-0633">Potassium transport</keyword>
<evidence type="ECO:0000256" key="13">
    <source>
        <dbReference type="ARBA" id="ARBA00023136"/>
    </source>
</evidence>
<keyword evidence="11" id="KW-0915">Sodium</keyword>
<evidence type="ECO:0000256" key="7">
    <source>
        <dbReference type="ARBA" id="ARBA00022692"/>
    </source>
</evidence>
<comment type="subcellular location">
    <subcellularLocation>
        <location evidence="1">Cell membrane</location>
        <topology evidence="1">Single-pass type II membrane protein</topology>
    </subcellularLocation>
</comment>
<dbReference type="InterPro" id="IPR000402">
    <property type="entry name" value="Na/K_ATPase_sub_beta"/>
</dbReference>
<dbReference type="PANTHER" id="PTHR11523:SF31">
    <property type="entry name" value="AT04468P-RELATED"/>
    <property type="match status" value="1"/>
</dbReference>
<evidence type="ECO:0000313" key="19">
    <source>
        <dbReference type="EMBL" id="KAJ3639275.1"/>
    </source>
</evidence>
<evidence type="ECO:0000313" key="20">
    <source>
        <dbReference type="Proteomes" id="UP001168821"/>
    </source>
</evidence>
<dbReference type="GO" id="GO:0006883">
    <property type="term" value="P:intracellular sodium ion homeostasis"/>
    <property type="evidence" value="ECO:0007669"/>
    <property type="project" value="TreeGrafter"/>
</dbReference>
<keyword evidence="15" id="KW-0325">Glycoprotein</keyword>
<gene>
    <name evidence="19" type="ORF">Zmor_002640</name>
</gene>
<keyword evidence="12" id="KW-0406">Ion transport</keyword>
<comment type="caution">
    <text evidence="19">The sequence shown here is derived from an EMBL/GenBank/DDBJ whole genome shotgun (WGS) entry which is preliminary data.</text>
</comment>
<keyword evidence="3" id="KW-0813">Transport</keyword>
<dbReference type="PANTHER" id="PTHR11523">
    <property type="entry name" value="SODIUM/POTASSIUM-DEPENDENT ATPASE BETA SUBUNIT"/>
    <property type="match status" value="1"/>
</dbReference>
<keyword evidence="6" id="KW-0740">Sodium/potassium transport</keyword>
<keyword evidence="16" id="KW-0739">Sodium transport</keyword>
<evidence type="ECO:0008006" key="21">
    <source>
        <dbReference type="Google" id="ProtNLM"/>
    </source>
</evidence>
<keyword evidence="9" id="KW-0735">Signal-anchor</keyword>
<evidence type="ECO:0000256" key="2">
    <source>
        <dbReference type="ARBA" id="ARBA00005876"/>
    </source>
</evidence>
<dbReference type="EMBL" id="JALNTZ010000010">
    <property type="protein sequence ID" value="KAJ3639275.1"/>
    <property type="molecule type" value="Genomic_DNA"/>
</dbReference>
<keyword evidence="14" id="KW-1015">Disulfide bond</keyword>
<dbReference type="GO" id="GO:0005890">
    <property type="term" value="C:sodium:potassium-exchanging ATPase complex"/>
    <property type="evidence" value="ECO:0007669"/>
    <property type="project" value="InterPro"/>
</dbReference>
<feature type="transmembrane region" description="Helical" evidence="18">
    <location>
        <begin position="64"/>
        <end position="85"/>
    </location>
</feature>
<dbReference type="GO" id="GO:0030007">
    <property type="term" value="P:intracellular potassium ion homeostasis"/>
    <property type="evidence" value="ECO:0007669"/>
    <property type="project" value="TreeGrafter"/>
</dbReference>
<evidence type="ECO:0000256" key="15">
    <source>
        <dbReference type="ARBA" id="ARBA00023180"/>
    </source>
</evidence>
<keyword evidence="20" id="KW-1185">Reference proteome</keyword>
<sequence length="325" mass="37958">MENLDAIEVLPEVEEVRVPNIVCVRTVASVRPSTKWKKTKRCIYNRETKAIFGRTCADWGRLGLFYLVFNALLAAVFAIGIKVLLSTMDTNAPKWKLEESLIGTNPGLGFRPFSLEDGALIQYSLQNTSTAEKWVKLLDTFLEPYENYTDRDNIQNCTFKIRPKRNHVCMVDLKKFGPCQAQYKYGYGSSSPCIFIKLNRIFKWVPRFYKEGKSDMPRDLRFNIKKLSLKKRKQIWISCRGEDPIDNENLQGFQYYPSRGLPGYFYPYLNVKNYLSPLVAVRVMKPRQNVLINIECRAWARNIYYKRSKQDRQGSVHFEILIRNN</sequence>
<evidence type="ECO:0000256" key="8">
    <source>
        <dbReference type="ARBA" id="ARBA00022958"/>
    </source>
</evidence>
<comment type="similarity">
    <text evidence="2">Belongs to the X(+)/potassium ATPases subunit beta family.</text>
</comment>
<evidence type="ECO:0000256" key="12">
    <source>
        <dbReference type="ARBA" id="ARBA00023065"/>
    </source>
</evidence>
<evidence type="ECO:0000256" key="1">
    <source>
        <dbReference type="ARBA" id="ARBA00004401"/>
    </source>
</evidence>
<dbReference type="GO" id="GO:0036376">
    <property type="term" value="P:sodium ion export across plasma membrane"/>
    <property type="evidence" value="ECO:0007669"/>
    <property type="project" value="TreeGrafter"/>
</dbReference>
<dbReference type="Pfam" id="PF00287">
    <property type="entry name" value="Na_K-ATPase"/>
    <property type="match status" value="1"/>
</dbReference>
<dbReference type="Proteomes" id="UP001168821">
    <property type="component" value="Unassembled WGS sequence"/>
</dbReference>
<organism evidence="19 20">
    <name type="scientific">Zophobas morio</name>
    <dbReference type="NCBI Taxonomy" id="2755281"/>
    <lineage>
        <taxon>Eukaryota</taxon>
        <taxon>Metazoa</taxon>
        <taxon>Ecdysozoa</taxon>
        <taxon>Arthropoda</taxon>
        <taxon>Hexapoda</taxon>
        <taxon>Insecta</taxon>
        <taxon>Pterygota</taxon>
        <taxon>Neoptera</taxon>
        <taxon>Endopterygota</taxon>
        <taxon>Coleoptera</taxon>
        <taxon>Polyphaga</taxon>
        <taxon>Cucujiformia</taxon>
        <taxon>Tenebrionidae</taxon>
        <taxon>Zophobas</taxon>
    </lineage>
</organism>
<evidence type="ECO:0000256" key="17">
    <source>
        <dbReference type="ARBA" id="ARBA00025540"/>
    </source>
</evidence>
<name>A0AA38M0I4_9CUCU</name>
<dbReference type="GO" id="GO:1990573">
    <property type="term" value="P:potassium ion import across plasma membrane"/>
    <property type="evidence" value="ECO:0007669"/>
    <property type="project" value="TreeGrafter"/>
</dbReference>
<dbReference type="InterPro" id="IPR038702">
    <property type="entry name" value="Na/K_ATPase_sub_beta_sf"/>
</dbReference>
<keyword evidence="4" id="KW-1003">Cell membrane</keyword>
<proteinExistence type="inferred from homology"/>
<evidence type="ECO:0000256" key="3">
    <source>
        <dbReference type="ARBA" id="ARBA00022448"/>
    </source>
</evidence>
<dbReference type="Gene3D" id="2.60.40.1660">
    <property type="entry name" value="Na, k-atpase alpha subunit"/>
    <property type="match status" value="1"/>
</dbReference>
<evidence type="ECO:0000256" key="9">
    <source>
        <dbReference type="ARBA" id="ARBA00022968"/>
    </source>
</evidence>
<evidence type="ECO:0000256" key="10">
    <source>
        <dbReference type="ARBA" id="ARBA00022989"/>
    </source>
</evidence>
<protein>
    <recommendedName>
        <fullName evidence="21">Sodium/potassium-transporting ATPase subunit beta-2</fullName>
    </recommendedName>
</protein>
<accession>A0AA38M0I4</accession>
<evidence type="ECO:0000256" key="4">
    <source>
        <dbReference type="ARBA" id="ARBA00022475"/>
    </source>
</evidence>
<evidence type="ECO:0000256" key="18">
    <source>
        <dbReference type="SAM" id="Phobius"/>
    </source>
</evidence>
<keyword evidence="8" id="KW-0630">Potassium</keyword>
<evidence type="ECO:0000256" key="14">
    <source>
        <dbReference type="ARBA" id="ARBA00023157"/>
    </source>
</evidence>
<evidence type="ECO:0000256" key="11">
    <source>
        <dbReference type="ARBA" id="ARBA00023053"/>
    </source>
</evidence>
<dbReference type="GO" id="GO:0001671">
    <property type="term" value="F:ATPase activator activity"/>
    <property type="evidence" value="ECO:0007669"/>
    <property type="project" value="TreeGrafter"/>
</dbReference>
<dbReference type="AlphaFoldDB" id="A0AA38M0I4"/>